<dbReference type="EMBL" id="AP019525">
    <property type="protein sequence ID" value="BBI90794.1"/>
    <property type="molecule type" value="Genomic_DNA"/>
</dbReference>
<accession>A0A5S9EQR7</accession>
<reference evidence="1 2" key="1">
    <citation type="journal article" date="2019" name="Arch. Virol.">
        <title>A novel jumbo Tenacibaculum maritimum lytic phage with head-fiber-like appendages.</title>
        <authorList>
            <person name="Kawato Y."/>
            <person name="Istiqomah I."/>
            <person name="Gaafar A.Y."/>
            <person name="Hanaoka M."/>
            <person name="Ishimaru K."/>
            <person name="Yasuike M."/>
            <person name="Nishiki I."/>
            <person name="Nakamura Y."/>
            <person name="Fujiwara A."/>
            <person name="Nakai T."/>
        </authorList>
    </citation>
    <scope>NUCLEOTIDE SEQUENCE [LARGE SCALE GENOMIC DNA]</scope>
    <source>
        <strain evidence="1 2">PTm5</strain>
    </source>
</reference>
<organism evidence="1 2">
    <name type="scientific">Tenacibaculum phage PTm5</name>
    <dbReference type="NCBI Taxonomy" id="2547426"/>
    <lineage>
        <taxon>Viruses</taxon>
        <taxon>Duplodnaviria</taxon>
        <taxon>Heunggongvirae</taxon>
        <taxon>Uroviricota</taxon>
        <taxon>Caudoviricetes</taxon>
        <taxon>Shirahamavirus</taxon>
        <taxon>Shirahamavirus PTm1</taxon>
    </lineage>
</organism>
<evidence type="ECO:0000313" key="1">
    <source>
        <dbReference type="EMBL" id="BBI90794.1"/>
    </source>
</evidence>
<proteinExistence type="predicted"/>
<protein>
    <submittedName>
        <fullName evidence="1">Uncharacterized protein</fullName>
    </submittedName>
</protein>
<sequence length="124" mass="14584">MKNDFIIDRVGERYYTNQGYEIEIIRYNGYYDISVKFLSSGHVVETTYTSIKNGTIKNLLHKTVKGVGCFGYGEYKSRNKIYDTWFHILTRCYCEKTHIKQQHILDVVLMIIGTIIKNLLNGWM</sequence>
<dbReference type="Proteomes" id="UP000424080">
    <property type="component" value="Segment"/>
</dbReference>
<evidence type="ECO:0000313" key="2">
    <source>
        <dbReference type="Proteomes" id="UP000424080"/>
    </source>
</evidence>
<name>A0A5S9EQR7_9CAUD</name>